<sequence>MSNKQALRDLQQRLAQRMQAAREQTQAASWLAVECAGVGLLFSLKQAAEIFTPVPLKSVPYAQPWLAGVANLRGGLFTIVDLAAFLGLRDPREPTHQQQHQHHPQGARFVSLNPELNINCALLVDRLVGLRGDDQLVAEPLDPNAGPRPRFAGPRMRDASGHAWQQLDLDALSKHEQFLRIVV</sequence>
<accession>A0ABU5DAD1</accession>
<name>A0ABU5DAD1_9BURK</name>
<dbReference type="Proteomes" id="UP001285263">
    <property type="component" value="Unassembled WGS sequence"/>
</dbReference>
<protein>
    <submittedName>
        <fullName evidence="2">Chemotaxis protein CheW</fullName>
    </submittedName>
</protein>
<evidence type="ECO:0000313" key="2">
    <source>
        <dbReference type="EMBL" id="MDY0743237.1"/>
    </source>
</evidence>
<gene>
    <name evidence="2" type="ORF">SNE35_01900</name>
</gene>
<evidence type="ECO:0000313" key="3">
    <source>
        <dbReference type="Proteomes" id="UP001285263"/>
    </source>
</evidence>
<proteinExistence type="predicted"/>
<feature type="domain" description="CheW-like" evidence="1">
    <location>
        <begin position="27"/>
        <end position="178"/>
    </location>
</feature>
<comment type="caution">
    <text evidence="2">The sequence shown here is derived from an EMBL/GenBank/DDBJ whole genome shotgun (WGS) entry which is preliminary data.</text>
</comment>
<organism evidence="2 3">
    <name type="scientific">Roseateles agri</name>
    <dbReference type="NCBI Taxonomy" id="3098619"/>
    <lineage>
        <taxon>Bacteria</taxon>
        <taxon>Pseudomonadati</taxon>
        <taxon>Pseudomonadota</taxon>
        <taxon>Betaproteobacteria</taxon>
        <taxon>Burkholderiales</taxon>
        <taxon>Sphaerotilaceae</taxon>
        <taxon>Roseateles</taxon>
    </lineage>
</organism>
<dbReference type="Pfam" id="PF01584">
    <property type="entry name" value="CheW"/>
    <property type="match status" value="1"/>
</dbReference>
<evidence type="ECO:0000259" key="1">
    <source>
        <dbReference type="PROSITE" id="PS50851"/>
    </source>
</evidence>
<dbReference type="PROSITE" id="PS50851">
    <property type="entry name" value="CHEW"/>
    <property type="match status" value="1"/>
</dbReference>
<keyword evidence="3" id="KW-1185">Reference proteome</keyword>
<dbReference type="SUPFAM" id="SSF50341">
    <property type="entry name" value="CheW-like"/>
    <property type="match status" value="1"/>
</dbReference>
<dbReference type="InterPro" id="IPR002545">
    <property type="entry name" value="CheW-lke_dom"/>
</dbReference>
<dbReference type="RefSeq" id="WP_320421096.1">
    <property type="nucleotide sequence ID" value="NZ_JAXCLA010000001.1"/>
</dbReference>
<dbReference type="Gene3D" id="2.40.50.180">
    <property type="entry name" value="CheA-289, Domain 4"/>
    <property type="match status" value="1"/>
</dbReference>
<dbReference type="EMBL" id="JAXCLA010000001">
    <property type="protein sequence ID" value="MDY0743237.1"/>
    <property type="molecule type" value="Genomic_DNA"/>
</dbReference>
<dbReference type="InterPro" id="IPR036061">
    <property type="entry name" value="CheW-like_dom_sf"/>
</dbReference>
<reference evidence="2 3" key="1">
    <citation type="submission" date="2023-11" db="EMBL/GenBank/DDBJ databases">
        <title>Paucibacter sp. nov., isolated from fresh soil in Korea.</title>
        <authorList>
            <person name="Le N.T.T."/>
        </authorList>
    </citation>
    <scope>NUCLEOTIDE SEQUENCE [LARGE SCALE GENOMIC DNA]</scope>
    <source>
        <strain evidence="2 3">R3-3</strain>
    </source>
</reference>
<dbReference type="SMART" id="SM00260">
    <property type="entry name" value="CheW"/>
    <property type="match status" value="1"/>
</dbReference>